<dbReference type="RefSeq" id="WP_045778052.1">
    <property type="nucleotide sequence ID" value="NZ_LAJX01000019.1"/>
</dbReference>
<proteinExistence type="predicted"/>
<dbReference type="Proteomes" id="UP000033684">
    <property type="component" value="Unassembled WGS sequence"/>
</dbReference>
<dbReference type="AlphaFoldDB" id="A0A0F3ILW0"/>
<reference evidence="3" key="1">
    <citation type="submission" date="2015-03" db="EMBL/GenBank/DDBJ databases">
        <title>Draft genome sequence of a novel methanotroph (Sn10-6) isolated from flooded ricefield rhizosphere in India.</title>
        <authorList>
            <person name="Pandit P.S."/>
            <person name="Pore S.D."/>
            <person name="Arora P."/>
            <person name="Kapse N.G."/>
            <person name="Dhakephalkar P.K."/>
            <person name="Rahalkar M.C."/>
        </authorList>
    </citation>
    <scope>NUCLEOTIDE SEQUENCE [LARGE SCALE GENOMIC DNA]</scope>
    <source>
        <strain evidence="3">Sn10-6</strain>
    </source>
</reference>
<keyword evidence="1" id="KW-0732">Signal</keyword>
<evidence type="ECO:0000313" key="2">
    <source>
        <dbReference type="EMBL" id="KJV07750.1"/>
    </source>
</evidence>
<reference evidence="2 3" key="2">
    <citation type="journal article" date="2016" name="Microb. Ecol.">
        <title>Genome Characteristics of a Novel Type I Methanotroph (Sn10-6) Isolated from a Flooded Indian Rice Field.</title>
        <authorList>
            <person name="Rahalkar M.C."/>
            <person name="Pandit P.S."/>
            <person name="Dhakephalkar P.K."/>
            <person name="Pore S."/>
            <person name="Arora P."/>
            <person name="Kapse N."/>
        </authorList>
    </citation>
    <scope>NUCLEOTIDE SEQUENCE [LARGE SCALE GENOMIC DNA]</scope>
    <source>
        <strain evidence="2 3">Sn10-6</strain>
    </source>
</reference>
<dbReference type="EMBL" id="LAJX01000019">
    <property type="protein sequence ID" value="KJV07750.1"/>
    <property type="molecule type" value="Genomic_DNA"/>
</dbReference>
<evidence type="ECO:0000313" key="3">
    <source>
        <dbReference type="Proteomes" id="UP000033684"/>
    </source>
</evidence>
<feature type="signal peptide" evidence="1">
    <location>
        <begin position="1"/>
        <end position="24"/>
    </location>
</feature>
<dbReference type="PATRIC" id="fig|1632867.3.peg.2092"/>
<dbReference type="OrthoDB" id="9807854at2"/>
<evidence type="ECO:0000256" key="1">
    <source>
        <dbReference type="SAM" id="SignalP"/>
    </source>
</evidence>
<comment type="caution">
    <text evidence="2">The sequence shown here is derived from an EMBL/GenBank/DDBJ whole genome shotgun (WGS) entry which is preliminary data.</text>
</comment>
<name>A0A0F3ILW0_9GAMM</name>
<organism evidence="2 3">
    <name type="scientific">Methylocucumis oryzae</name>
    <dbReference type="NCBI Taxonomy" id="1632867"/>
    <lineage>
        <taxon>Bacteria</taxon>
        <taxon>Pseudomonadati</taxon>
        <taxon>Pseudomonadota</taxon>
        <taxon>Gammaproteobacteria</taxon>
        <taxon>Methylococcales</taxon>
        <taxon>Methylococcaceae</taxon>
        <taxon>Methylocucumis</taxon>
    </lineage>
</organism>
<sequence>MKLRKRIWAIASPLLIGASLNASALELYVDDTTKQIFAEPGPNRTKLGSFVPAEQAVKQQNELNTKQEADLKAIKHDLELKK</sequence>
<protein>
    <submittedName>
        <fullName evidence="2">Uncharacterized protein</fullName>
    </submittedName>
</protein>
<gene>
    <name evidence="2" type="ORF">VZ94_02635</name>
</gene>
<accession>A0A0F3ILW0</accession>
<feature type="chain" id="PRO_5002462246" evidence="1">
    <location>
        <begin position="25"/>
        <end position="82"/>
    </location>
</feature>
<keyword evidence="3" id="KW-1185">Reference proteome</keyword>